<dbReference type="AlphaFoldDB" id="A0A6A7AUB2"/>
<organism evidence="1 2">
    <name type="scientific">Plenodomus tracheiphilus IPT5</name>
    <dbReference type="NCBI Taxonomy" id="1408161"/>
    <lineage>
        <taxon>Eukaryota</taxon>
        <taxon>Fungi</taxon>
        <taxon>Dikarya</taxon>
        <taxon>Ascomycota</taxon>
        <taxon>Pezizomycotina</taxon>
        <taxon>Dothideomycetes</taxon>
        <taxon>Pleosporomycetidae</taxon>
        <taxon>Pleosporales</taxon>
        <taxon>Pleosporineae</taxon>
        <taxon>Leptosphaeriaceae</taxon>
        <taxon>Plenodomus</taxon>
    </lineage>
</organism>
<reference evidence="1" key="1">
    <citation type="submission" date="2020-01" db="EMBL/GenBank/DDBJ databases">
        <authorList>
            <consortium name="DOE Joint Genome Institute"/>
            <person name="Haridas S."/>
            <person name="Albert R."/>
            <person name="Binder M."/>
            <person name="Bloem J."/>
            <person name="Labutti K."/>
            <person name="Salamov A."/>
            <person name="Andreopoulos B."/>
            <person name="Baker S.E."/>
            <person name="Barry K."/>
            <person name="Bills G."/>
            <person name="Bluhm B.H."/>
            <person name="Cannon C."/>
            <person name="Castanera R."/>
            <person name="Culley D.E."/>
            <person name="Daum C."/>
            <person name="Ezra D."/>
            <person name="Gonzalez J.B."/>
            <person name="Henrissat B."/>
            <person name="Kuo A."/>
            <person name="Liang C."/>
            <person name="Lipzen A."/>
            <person name="Lutzoni F."/>
            <person name="Magnuson J."/>
            <person name="Mondo S."/>
            <person name="Nolan M."/>
            <person name="Ohm R."/>
            <person name="Pangilinan J."/>
            <person name="Park H.-J."/>
            <person name="Ramirez L."/>
            <person name="Alfaro M."/>
            <person name="Sun H."/>
            <person name="Tritt A."/>
            <person name="Yoshinaga Y."/>
            <person name="Zwiers L.-H."/>
            <person name="Turgeon B.G."/>
            <person name="Goodwin S.B."/>
            <person name="Spatafora J.W."/>
            <person name="Crous P.W."/>
            <person name="Grigoriev I.V."/>
        </authorList>
    </citation>
    <scope>NUCLEOTIDE SEQUENCE</scope>
    <source>
        <strain evidence="1">IPT5</strain>
    </source>
</reference>
<sequence>MATVTLQIATCNIRISHAPSKYTCSAVLDDLLHMYMSFPVRLRDTILFHEDPSKVGRRVRPRHVHSHFSTAGHLAQCPPASDSQHMLSRLSNAVHHRYPPTSPTHLPTRATTPPLLYQDFHELPRYDAVCSRAVAPHTTLLHIVHVWCSCSSSVCRAVLGVSDSLVTTWTCPCWSESVHST</sequence>
<name>A0A6A7AUB2_9PLEO</name>
<accession>A0A6A7AUB2</accession>
<evidence type="ECO:0000313" key="1">
    <source>
        <dbReference type="EMBL" id="KAF2845957.1"/>
    </source>
</evidence>
<evidence type="ECO:0000313" key="2">
    <source>
        <dbReference type="Proteomes" id="UP000799423"/>
    </source>
</evidence>
<gene>
    <name evidence="1" type="ORF">T440DRAFT_252930</name>
</gene>
<dbReference type="EMBL" id="MU006340">
    <property type="protein sequence ID" value="KAF2845957.1"/>
    <property type="molecule type" value="Genomic_DNA"/>
</dbReference>
<dbReference type="Proteomes" id="UP000799423">
    <property type="component" value="Unassembled WGS sequence"/>
</dbReference>
<protein>
    <submittedName>
        <fullName evidence="1">Uncharacterized protein</fullName>
    </submittedName>
</protein>
<proteinExistence type="predicted"/>
<keyword evidence="2" id="KW-1185">Reference proteome</keyword>